<dbReference type="EMBL" id="GG738851">
    <property type="protein sequence ID" value="EFC48462.1"/>
    <property type="molecule type" value="Genomic_DNA"/>
</dbReference>
<keyword evidence="3" id="KW-1185">Reference proteome</keyword>
<proteinExistence type="predicted"/>
<accession>D2V461</accession>
<evidence type="ECO:0000256" key="1">
    <source>
        <dbReference type="SAM" id="MobiDB-lite"/>
    </source>
</evidence>
<organism evidence="3">
    <name type="scientific">Naegleria gruberi</name>
    <name type="common">Amoeba</name>
    <dbReference type="NCBI Taxonomy" id="5762"/>
    <lineage>
        <taxon>Eukaryota</taxon>
        <taxon>Discoba</taxon>
        <taxon>Heterolobosea</taxon>
        <taxon>Tetramitia</taxon>
        <taxon>Eutetramitia</taxon>
        <taxon>Vahlkampfiidae</taxon>
        <taxon>Naegleria</taxon>
    </lineage>
</organism>
<feature type="compositionally biased region" description="Basic residues" evidence="1">
    <location>
        <begin position="1"/>
        <end position="13"/>
    </location>
</feature>
<sequence length="731" mass="84798">MGKNKKQQQKQKKTSASSSTQQQQSSSSYDSQQEIKDESIPSYMYDFQEGGPTQQQTEWLSSTLSEMPPEYLQQMLVTMMKVYSEEKGESSNEGLKRNKKVKDDDDDLDPVYDKMVHGLVEFQEREEKGLVEKKKRDDSGEYPIGEPMDWNKFFKSDFPTGYYDNLIDNNTFMSILQSKIRLLAYDSVCEESTIYYSLMINVLNPLGQDTRRLLVLQRLRRQGDNPRSNIRPETYSFYGESDFKICPSVEYLKKIITMRFIPKEKQDVKEDILEDKELVRCAKFVINSKKRRKKDFEEESDIPFCESFDTNNLDSEDYDFDSNDPENNINFSNGHDREKYREYKTEGATIRRLLIGSWSPCPCYDGQFRIKISPLFRKIYYRFFTFLPSYHNNFHDEEERDKYLSILTKAIASTNSCSQYLENEIERLKNSTILSMEIDYSSITGIHLQKCSVDQRVFNEELCLLVLQVNQAPTFYSRKVKDGYIKDMNTKKRNDFTENCAASISTRHFICGSEREMKRIASILIQSDTTGTLRKLYHEGMKSIDLETEPVVVISSPVVENSTSSSPNNSTAMKMLNNYKLSADRKVLGECIFSHLQENFSQLLWEKLLTTSMREAANQTGIDLRDRGYSDDELDNLQLYQILGNEKFTKDIYFSFCRGRFYKTSEYHHVNGKCCAISENPTNSTTTTTATVQPKKTTSNQAVLGTPFKFVNIGSVIEYPLPPNFPPVKKR</sequence>
<dbReference type="AlphaFoldDB" id="D2V461"/>
<feature type="region of interest" description="Disordered" evidence="1">
    <location>
        <begin position="84"/>
        <end position="108"/>
    </location>
</feature>
<gene>
    <name evidence="2" type="ORF">NAEGRDRAFT_57071</name>
</gene>
<dbReference type="Proteomes" id="UP000006671">
    <property type="component" value="Unassembled WGS sequence"/>
</dbReference>
<feature type="compositionally biased region" description="Low complexity" evidence="1">
    <location>
        <begin position="14"/>
        <end position="32"/>
    </location>
</feature>
<dbReference type="OrthoDB" id="10351023at2759"/>
<dbReference type="GeneID" id="8849784"/>
<dbReference type="InParanoid" id="D2V461"/>
<feature type="region of interest" description="Disordered" evidence="1">
    <location>
        <begin position="1"/>
        <end position="58"/>
    </location>
</feature>
<feature type="compositionally biased region" description="Basic and acidic residues" evidence="1">
    <location>
        <begin position="84"/>
        <end position="96"/>
    </location>
</feature>
<evidence type="ECO:0000313" key="3">
    <source>
        <dbReference type="Proteomes" id="UP000006671"/>
    </source>
</evidence>
<name>D2V461_NAEGR</name>
<reference evidence="2 3" key="1">
    <citation type="journal article" date="2010" name="Cell">
        <title>The genome of Naegleria gruberi illuminates early eukaryotic versatility.</title>
        <authorList>
            <person name="Fritz-Laylin L.K."/>
            <person name="Prochnik S.E."/>
            <person name="Ginger M.L."/>
            <person name="Dacks J.B."/>
            <person name="Carpenter M.L."/>
            <person name="Field M.C."/>
            <person name="Kuo A."/>
            <person name="Paredez A."/>
            <person name="Chapman J."/>
            <person name="Pham J."/>
            <person name="Shu S."/>
            <person name="Neupane R."/>
            <person name="Cipriano M."/>
            <person name="Mancuso J."/>
            <person name="Tu H."/>
            <person name="Salamov A."/>
            <person name="Lindquist E."/>
            <person name="Shapiro H."/>
            <person name="Lucas S."/>
            <person name="Grigoriev I.V."/>
            <person name="Cande W.Z."/>
            <person name="Fulton C."/>
            <person name="Rokhsar D.S."/>
            <person name="Dawson S.C."/>
        </authorList>
    </citation>
    <scope>NUCLEOTIDE SEQUENCE [LARGE SCALE GENOMIC DNA]</scope>
    <source>
        <strain evidence="2 3">NEG-M</strain>
    </source>
</reference>
<dbReference type="RefSeq" id="XP_002681206.1">
    <property type="nucleotide sequence ID" value="XM_002681160.1"/>
</dbReference>
<dbReference type="VEuPathDB" id="AmoebaDB:NAEGRDRAFT_57071"/>
<evidence type="ECO:0000313" key="2">
    <source>
        <dbReference type="EMBL" id="EFC48462.1"/>
    </source>
</evidence>
<dbReference type="KEGG" id="ngr:NAEGRDRAFT_57071"/>
<protein>
    <submittedName>
        <fullName evidence="2">Uncharacterized protein</fullName>
    </submittedName>
</protein>